<reference evidence="1 2" key="1">
    <citation type="journal article" date="2019" name="Commun. Biol.">
        <title>The bagworm genome reveals a unique fibroin gene that provides high tensile strength.</title>
        <authorList>
            <person name="Kono N."/>
            <person name="Nakamura H."/>
            <person name="Ohtoshi R."/>
            <person name="Tomita M."/>
            <person name="Numata K."/>
            <person name="Arakawa K."/>
        </authorList>
    </citation>
    <scope>NUCLEOTIDE SEQUENCE [LARGE SCALE GENOMIC DNA]</scope>
</reference>
<organism evidence="1 2">
    <name type="scientific">Eumeta variegata</name>
    <name type="common">Bagworm moth</name>
    <name type="synonym">Eumeta japonica</name>
    <dbReference type="NCBI Taxonomy" id="151549"/>
    <lineage>
        <taxon>Eukaryota</taxon>
        <taxon>Metazoa</taxon>
        <taxon>Ecdysozoa</taxon>
        <taxon>Arthropoda</taxon>
        <taxon>Hexapoda</taxon>
        <taxon>Insecta</taxon>
        <taxon>Pterygota</taxon>
        <taxon>Neoptera</taxon>
        <taxon>Endopterygota</taxon>
        <taxon>Lepidoptera</taxon>
        <taxon>Glossata</taxon>
        <taxon>Ditrysia</taxon>
        <taxon>Tineoidea</taxon>
        <taxon>Psychidae</taxon>
        <taxon>Oiketicinae</taxon>
        <taxon>Eumeta</taxon>
    </lineage>
</organism>
<dbReference type="EMBL" id="BGZK01000715">
    <property type="protein sequence ID" value="GBP57407.1"/>
    <property type="molecule type" value="Genomic_DNA"/>
</dbReference>
<protein>
    <submittedName>
        <fullName evidence="1">Uncharacterized protein</fullName>
    </submittedName>
</protein>
<evidence type="ECO:0000313" key="1">
    <source>
        <dbReference type="EMBL" id="GBP57407.1"/>
    </source>
</evidence>
<accession>A0A4C1X543</accession>
<sequence length="121" mass="14120">MSIFLASGSMTQSTCVPIQNARSTIPVIESQQDFYKPRYLLQDMEFWLSICLAHYHQNVKLLYEIFRGRPIRDCGGKVNKKKSRPRVIGERSLAVREGRPLSSRAQENYVNGHEVYFYKYL</sequence>
<name>A0A4C1X543_EUMVA</name>
<gene>
    <name evidence="1" type="ORF">EVAR_51256_1</name>
</gene>
<comment type="caution">
    <text evidence="1">The sequence shown here is derived from an EMBL/GenBank/DDBJ whole genome shotgun (WGS) entry which is preliminary data.</text>
</comment>
<dbReference type="AlphaFoldDB" id="A0A4C1X543"/>
<dbReference type="Proteomes" id="UP000299102">
    <property type="component" value="Unassembled WGS sequence"/>
</dbReference>
<proteinExistence type="predicted"/>
<keyword evidence="2" id="KW-1185">Reference proteome</keyword>
<evidence type="ECO:0000313" key="2">
    <source>
        <dbReference type="Proteomes" id="UP000299102"/>
    </source>
</evidence>